<dbReference type="InterPro" id="IPR000873">
    <property type="entry name" value="AMP-dep_synth/lig_dom"/>
</dbReference>
<comment type="caution">
    <text evidence="2">The sequence shown here is derived from an EMBL/GenBank/DDBJ whole genome shotgun (WGS) entry which is preliminary data.</text>
</comment>
<dbReference type="Pfam" id="PF00501">
    <property type="entry name" value="AMP-binding"/>
    <property type="match status" value="1"/>
</dbReference>
<dbReference type="EMBL" id="MVDE01000029">
    <property type="protein sequence ID" value="PKQ63314.1"/>
    <property type="molecule type" value="Genomic_DNA"/>
</dbReference>
<reference evidence="2 3" key="1">
    <citation type="journal article" date="2017" name="Front. Microbiol.">
        <title>Labilibaculum manganireducens gen. nov., sp. nov. and Labilibaculum filiforme sp. nov., Novel Bacteroidetes Isolated from Subsurface Sediments of the Baltic Sea.</title>
        <authorList>
            <person name="Vandieken V."/>
            <person name="Marshall I.P."/>
            <person name="Niemann H."/>
            <person name="Engelen B."/>
            <person name="Cypionka H."/>
        </authorList>
    </citation>
    <scope>NUCLEOTIDE SEQUENCE [LARGE SCALE GENOMIC DNA]</scope>
    <source>
        <strain evidence="2 3">59.10-2M</strain>
    </source>
</reference>
<dbReference type="Proteomes" id="UP000233618">
    <property type="component" value="Unassembled WGS sequence"/>
</dbReference>
<dbReference type="PANTHER" id="PTHR43201:SF32">
    <property type="entry name" value="2-SUCCINYLBENZOATE--COA LIGASE, CHLOROPLASTIC_PEROXISOMAL"/>
    <property type="match status" value="1"/>
</dbReference>
<dbReference type="PANTHER" id="PTHR43201">
    <property type="entry name" value="ACYL-COA SYNTHETASE"/>
    <property type="match status" value="1"/>
</dbReference>
<keyword evidence="3" id="KW-1185">Reference proteome</keyword>
<dbReference type="InterPro" id="IPR045851">
    <property type="entry name" value="AMP-bd_C_sf"/>
</dbReference>
<dbReference type="GO" id="GO:0006631">
    <property type="term" value="P:fatty acid metabolic process"/>
    <property type="evidence" value="ECO:0007669"/>
    <property type="project" value="TreeGrafter"/>
</dbReference>
<feature type="domain" description="AMP-dependent synthetase/ligase" evidence="1">
    <location>
        <begin position="53"/>
        <end position="202"/>
    </location>
</feature>
<dbReference type="AlphaFoldDB" id="A0A2N3HZ35"/>
<evidence type="ECO:0000313" key="2">
    <source>
        <dbReference type="EMBL" id="PKQ63314.1"/>
    </source>
</evidence>
<dbReference type="Gene3D" id="3.30.300.30">
    <property type="match status" value="1"/>
</dbReference>
<organism evidence="2 3">
    <name type="scientific">Labilibaculum manganireducens</name>
    <dbReference type="NCBI Taxonomy" id="1940525"/>
    <lineage>
        <taxon>Bacteria</taxon>
        <taxon>Pseudomonadati</taxon>
        <taxon>Bacteroidota</taxon>
        <taxon>Bacteroidia</taxon>
        <taxon>Marinilabiliales</taxon>
        <taxon>Marinifilaceae</taxon>
        <taxon>Labilibaculum</taxon>
    </lineage>
</organism>
<dbReference type="RefSeq" id="WP_143470924.1">
    <property type="nucleotide sequence ID" value="NZ_MVDE01000029.1"/>
</dbReference>
<evidence type="ECO:0000313" key="3">
    <source>
        <dbReference type="Proteomes" id="UP000233618"/>
    </source>
</evidence>
<dbReference type="InterPro" id="IPR042099">
    <property type="entry name" value="ANL_N_sf"/>
</dbReference>
<accession>A0A2N3HZ35</accession>
<dbReference type="SUPFAM" id="SSF56801">
    <property type="entry name" value="Acetyl-CoA synthetase-like"/>
    <property type="match status" value="1"/>
</dbReference>
<gene>
    <name evidence="2" type="ORF">BZG01_15930</name>
</gene>
<name>A0A2N3HZ35_9BACT</name>
<dbReference type="GO" id="GO:0031956">
    <property type="term" value="F:medium-chain fatty acid-CoA ligase activity"/>
    <property type="evidence" value="ECO:0007669"/>
    <property type="project" value="TreeGrafter"/>
</dbReference>
<sequence>MRELTINGILYSEEELVKHCNSQLSISDFQWERDVYSFILEWLDAKESISAKTSGSTGKPKAMELSKERMLHSAQLTGEYFKFKKGQTALLCLSTNFIAGKMMVVRAFLWQLNLILVNPNGHPLENLQSEIDFAAMVPLQVINCIKEGINFALVSNLLIGGGAVDSYLEEQLQELPTNCFSSYGMTETVSHVAVKPLNGDKKSNFYQGLGNVTFSLDERSCLQIEAPEVLAGSICTNDVANLIDGKHFIWLGRYDNVINSGGVKLFPEQIEEKLKDAISDPFFIAGVADQVLGQKLVLVIEKENQSSEYASGLLIKIKGLLGKYEQARDIIFCKEFKRTPNGKLQREATMSLFK</sequence>
<protein>
    <recommendedName>
        <fullName evidence="1">AMP-dependent synthetase/ligase domain-containing protein</fullName>
    </recommendedName>
</protein>
<dbReference type="Gene3D" id="3.40.50.12780">
    <property type="entry name" value="N-terminal domain of ligase-like"/>
    <property type="match status" value="1"/>
</dbReference>
<proteinExistence type="predicted"/>
<evidence type="ECO:0000259" key="1">
    <source>
        <dbReference type="Pfam" id="PF00501"/>
    </source>
</evidence>